<sequence length="85" mass="9631">MRESADWMTPSDDRILELIREYGNLTPIAIEAKGGPVRQYASTRCKELANYGLLDQVHRGLYGITDEGRAYLDEELDAAELEARE</sequence>
<dbReference type="InterPro" id="IPR036388">
    <property type="entry name" value="WH-like_DNA-bd_sf"/>
</dbReference>
<comment type="caution">
    <text evidence="1">The sequence shown here is derived from an EMBL/GenBank/DDBJ whole genome shotgun (WGS) entry which is preliminary data.</text>
</comment>
<evidence type="ECO:0000313" key="2">
    <source>
        <dbReference type="Proteomes" id="UP001596118"/>
    </source>
</evidence>
<dbReference type="InterPro" id="IPR036390">
    <property type="entry name" value="WH_DNA-bd_sf"/>
</dbReference>
<organism evidence="1 2">
    <name type="scientific">Halorubrum rubrum</name>
    <dbReference type="NCBI Taxonomy" id="1126240"/>
    <lineage>
        <taxon>Archaea</taxon>
        <taxon>Methanobacteriati</taxon>
        <taxon>Methanobacteriota</taxon>
        <taxon>Stenosarchaea group</taxon>
        <taxon>Halobacteria</taxon>
        <taxon>Halobacteriales</taxon>
        <taxon>Haloferacaceae</taxon>
        <taxon>Halorubrum</taxon>
    </lineage>
</organism>
<dbReference type="AlphaFoldDB" id="A0ABD5R127"/>
<name>A0ABD5R127_9EURY</name>
<reference evidence="1 2" key="1">
    <citation type="journal article" date="2019" name="Int. J. Syst. Evol. Microbiol.">
        <title>The Global Catalogue of Microorganisms (GCM) 10K type strain sequencing project: providing services to taxonomists for standard genome sequencing and annotation.</title>
        <authorList>
            <consortium name="The Broad Institute Genomics Platform"/>
            <consortium name="The Broad Institute Genome Sequencing Center for Infectious Disease"/>
            <person name="Wu L."/>
            <person name="Ma J."/>
        </authorList>
    </citation>
    <scope>NUCLEOTIDE SEQUENCE [LARGE SCALE GENOMIC DNA]</scope>
    <source>
        <strain evidence="1 2">CGMCC 1.12124</strain>
    </source>
</reference>
<gene>
    <name evidence="1" type="ORF">ACFPM1_07925</name>
</gene>
<dbReference type="Gene3D" id="1.10.10.10">
    <property type="entry name" value="Winged helix-like DNA-binding domain superfamily/Winged helix DNA-binding domain"/>
    <property type="match status" value="1"/>
</dbReference>
<dbReference type="Proteomes" id="UP001596118">
    <property type="component" value="Unassembled WGS sequence"/>
</dbReference>
<protein>
    <submittedName>
        <fullName evidence="1">PhiH1 repressor</fullName>
    </submittedName>
</protein>
<evidence type="ECO:0000313" key="1">
    <source>
        <dbReference type="EMBL" id="MFC5278682.1"/>
    </source>
</evidence>
<accession>A0ABD5R127</accession>
<dbReference type="EMBL" id="JBHSKY010000007">
    <property type="protein sequence ID" value="MFC5278682.1"/>
    <property type="molecule type" value="Genomic_DNA"/>
</dbReference>
<dbReference type="SUPFAM" id="SSF46785">
    <property type="entry name" value="Winged helix' DNA-binding domain"/>
    <property type="match status" value="1"/>
</dbReference>
<dbReference type="RefSeq" id="WP_379787388.1">
    <property type="nucleotide sequence ID" value="NZ_JANHDM010000003.1"/>
</dbReference>
<keyword evidence="2" id="KW-1185">Reference proteome</keyword>
<proteinExistence type="predicted"/>